<dbReference type="Gene3D" id="3.40.50.2300">
    <property type="match status" value="2"/>
</dbReference>
<dbReference type="InterPro" id="IPR025997">
    <property type="entry name" value="SBP_2_dom"/>
</dbReference>
<evidence type="ECO:0000256" key="1">
    <source>
        <dbReference type="ARBA" id="ARBA00004196"/>
    </source>
</evidence>
<sequence length="346" mass="35760">MKISAKSSVAVLAIATLVAIPLSSGASAAPTYKAGLKIAMISKIGNIPYFDFAMSGATKACKEIKCTVKYFGPNEGTAAAQIKLINAVVQQGYNGIMISANDKDALVPALKNAMKRGVAVTSWDSDVANAGRNIFVNQASYDGVATAMLDSVVSILGAGKKGDVGILSSTPDATNQNAWIASMAKQIKANAKYSGINVVATVYGNDDPEKSTTETQGLLQSNPTIKVIVAPTSVGIISAAQYVVAHEELKGKVIVTGLGLPTSMAKYIKDGTAQAALWNVPDIGYMSVYAVADIASKLVKTPVKAGSSFAGGTLGSRKAFIGDNGPEIILGPGIIFTPENVDSFKF</sequence>
<dbReference type="InterPro" id="IPR050555">
    <property type="entry name" value="Bact_Solute-Bind_Prot2"/>
</dbReference>
<dbReference type="GO" id="GO:0030246">
    <property type="term" value="F:carbohydrate binding"/>
    <property type="evidence" value="ECO:0007669"/>
    <property type="project" value="TreeGrafter"/>
</dbReference>
<gene>
    <name evidence="3" type="ORF">UFOPK4114_00788</name>
</gene>
<name>A0A6J7R0H7_9ZZZZ</name>
<dbReference type="AlphaFoldDB" id="A0A6J7R0H7"/>
<dbReference type="PANTHER" id="PTHR30036:SF8">
    <property type="entry name" value="ABC-TYPE SUGAR TRANSPORT SYSTEM PERIPLASMIC COMPONENT-LIKE PROTEIN"/>
    <property type="match status" value="1"/>
</dbReference>
<evidence type="ECO:0000313" key="3">
    <source>
        <dbReference type="EMBL" id="CAB5020102.1"/>
    </source>
</evidence>
<evidence type="ECO:0000259" key="2">
    <source>
        <dbReference type="Pfam" id="PF13407"/>
    </source>
</evidence>
<comment type="subcellular location">
    <subcellularLocation>
        <location evidence="1">Cell envelope</location>
    </subcellularLocation>
</comment>
<feature type="domain" description="Periplasmic binding protein" evidence="2">
    <location>
        <begin position="38"/>
        <end position="296"/>
    </location>
</feature>
<dbReference type="InterPro" id="IPR028082">
    <property type="entry name" value="Peripla_BP_I"/>
</dbReference>
<proteinExistence type="predicted"/>
<reference evidence="3" key="1">
    <citation type="submission" date="2020-05" db="EMBL/GenBank/DDBJ databases">
        <authorList>
            <person name="Chiriac C."/>
            <person name="Salcher M."/>
            <person name="Ghai R."/>
            <person name="Kavagutti S V."/>
        </authorList>
    </citation>
    <scope>NUCLEOTIDE SEQUENCE</scope>
</reference>
<dbReference type="Pfam" id="PF13407">
    <property type="entry name" value="Peripla_BP_4"/>
    <property type="match status" value="1"/>
</dbReference>
<organism evidence="3">
    <name type="scientific">freshwater metagenome</name>
    <dbReference type="NCBI Taxonomy" id="449393"/>
    <lineage>
        <taxon>unclassified sequences</taxon>
        <taxon>metagenomes</taxon>
        <taxon>ecological metagenomes</taxon>
    </lineage>
</organism>
<dbReference type="SUPFAM" id="SSF53822">
    <property type="entry name" value="Periplasmic binding protein-like I"/>
    <property type="match status" value="1"/>
</dbReference>
<dbReference type="EMBL" id="CAFBPP010000032">
    <property type="protein sequence ID" value="CAB5020102.1"/>
    <property type="molecule type" value="Genomic_DNA"/>
</dbReference>
<accession>A0A6J7R0H7</accession>
<dbReference type="PANTHER" id="PTHR30036">
    <property type="entry name" value="D-XYLOSE-BINDING PERIPLASMIC PROTEIN"/>
    <property type="match status" value="1"/>
</dbReference>
<dbReference type="GO" id="GO:0030288">
    <property type="term" value="C:outer membrane-bounded periplasmic space"/>
    <property type="evidence" value="ECO:0007669"/>
    <property type="project" value="TreeGrafter"/>
</dbReference>
<protein>
    <submittedName>
        <fullName evidence="3">Unannotated protein</fullName>
    </submittedName>
</protein>